<dbReference type="SUPFAM" id="SSF52799">
    <property type="entry name" value="(Phosphotyrosine protein) phosphatases II"/>
    <property type="match status" value="1"/>
</dbReference>
<proteinExistence type="predicted"/>
<dbReference type="EMBL" id="UYYG01000108">
    <property type="protein sequence ID" value="VDN53170.1"/>
    <property type="molecule type" value="Genomic_DNA"/>
</dbReference>
<dbReference type="PROSITE" id="PS50055">
    <property type="entry name" value="TYR_PHOSPHATASE_PTP"/>
    <property type="match status" value="1"/>
</dbReference>
<dbReference type="SMART" id="SM00404">
    <property type="entry name" value="PTPc_motif"/>
    <property type="match status" value="1"/>
</dbReference>
<dbReference type="Proteomes" id="UP000038040">
    <property type="component" value="Unplaced"/>
</dbReference>
<reference evidence="6" key="1">
    <citation type="submission" date="2016-04" db="UniProtKB">
        <authorList>
            <consortium name="WormBaseParasite"/>
        </authorList>
    </citation>
    <scope>IDENTIFICATION</scope>
</reference>
<dbReference type="AlphaFoldDB" id="A0A0N4UNG5"/>
<evidence type="ECO:0000313" key="5">
    <source>
        <dbReference type="Proteomes" id="UP000274756"/>
    </source>
</evidence>
<dbReference type="Pfam" id="PF00102">
    <property type="entry name" value="Y_phosphatase"/>
    <property type="match status" value="2"/>
</dbReference>
<sequence>MYHKNLLITQVEQLSYQKEKKVDYQELKSTKYEQTKTASEDMRSDRMRHVLLNGVVNTNKKPYSFNSGLISSTNDETLSKLIEKLSAEDTLNEEFTLIPTKRMSAGVSTSQKPENSKRNRTRSIVPYEENRVMLHSTKNNATGYINASNVQMPIGNQMLRYIIAQAPLKDFLDDFWQMIWESGAQLIVMLCEAEGDGATSTPYYWPQKVKSKMRLVDYDITLVSTTSSNISPQTTSIIEIKCTSSGEKRTIYHLRFHNWLTGSIPDDENAFLAFIDTVNSVRRHLDNERLKETDFGALLTQNEQERCRNMNRANRVGEKIQCSTRSEISSESSSSLNTTISLDSPPLVIHCLSGAHESGVYLLVELLIHSIENNLSIDVGKILEILRQQRMCLIKTVSQYRFVYSVLINYLEKSRLI</sequence>
<name>A0A0N4UNG5_DRAME</name>
<accession>A0A0N4UNG5</accession>
<dbReference type="STRING" id="318479.A0A0N4UNG5"/>
<dbReference type="SMART" id="SM00194">
    <property type="entry name" value="PTPc"/>
    <property type="match status" value="1"/>
</dbReference>
<evidence type="ECO:0000313" key="3">
    <source>
        <dbReference type="EMBL" id="VDN53170.1"/>
    </source>
</evidence>
<protein>
    <submittedName>
        <fullName evidence="6">Tyrosine-protein phosphatase domain-containing protein</fullName>
    </submittedName>
</protein>
<evidence type="ECO:0000259" key="1">
    <source>
        <dbReference type="PROSITE" id="PS50055"/>
    </source>
</evidence>
<gene>
    <name evidence="3" type="ORF">DME_LOCUS3143</name>
</gene>
<keyword evidence="5" id="KW-1185">Reference proteome</keyword>
<dbReference type="PANTHER" id="PTHR45706:SF1">
    <property type="entry name" value="PEZ, ISOFORM A"/>
    <property type="match status" value="1"/>
</dbReference>
<dbReference type="InterPro" id="IPR000242">
    <property type="entry name" value="PTP_cat"/>
</dbReference>
<evidence type="ECO:0000313" key="6">
    <source>
        <dbReference type="WBParaSite" id="DME_0000944701-mRNA-1"/>
    </source>
</evidence>
<dbReference type="PRINTS" id="PR00700">
    <property type="entry name" value="PRTYPHPHTASE"/>
</dbReference>
<dbReference type="WBParaSite" id="DME_0000944701-mRNA-1">
    <property type="protein sequence ID" value="DME_0000944701-mRNA-1"/>
    <property type="gene ID" value="DME_0000944701"/>
</dbReference>
<dbReference type="Proteomes" id="UP000274756">
    <property type="component" value="Unassembled WGS sequence"/>
</dbReference>
<dbReference type="OrthoDB" id="5854685at2759"/>
<evidence type="ECO:0000259" key="2">
    <source>
        <dbReference type="PROSITE" id="PS50056"/>
    </source>
</evidence>
<organism evidence="4 6">
    <name type="scientific">Dracunculus medinensis</name>
    <name type="common">Guinea worm</name>
    <dbReference type="NCBI Taxonomy" id="318479"/>
    <lineage>
        <taxon>Eukaryota</taxon>
        <taxon>Metazoa</taxon>
        <taxon>Ecdysozoa</taxon>
        <taxon>Nematoda</taxon>
        <taxon>Chromadorea</taxon>
        <taxon>Rhabditida</taxon>
        <taxon>Spirurina</taxon>
        <taxon>Dracunculoidea</taxon>
        <taxon>Dracunculidae</taxon>
        <taxon>Dracunculus</taxon>
    </lineage>
</organism>
<dbReference type="InterPro" id="IPR003595">
    <property type="entry name" value="Tyr_Pase_cat"/>
</dbReference>
<dbReference type="PANTHER" id="PTHR45706">
    <property type="entry name" value="TYROSINE-PROTEIN PHOSPHATASE"/>
    <property type="match status" value="1"/>
</dbReference>
<feature type="domain" description="Tyrosine specific protein phosphatases" evidence="2">
    <location>
        <begin position="343"/>
        <end position="401"/>
    </location>
</feature>
<dbReference type="InterPro" id="IPR000387">
    <property type="entry name" value="Tyr_Pase_dom"/>
</dbReference>
<feature type="domain" description="Tyrosine-protein phosphatase" evidence="1">
    <location>
        <begin position="91"/>
        <end position="410"/>
    </location>
</feature>
<dbReference type="PROSITE" id="PS50056">
    <property type="entry name" value="TYR_PHOSPHATASE_2"/>
    <property type="match status" value="1"/>
</dbReference>
<reference evidence="3 5" key="2">
    <citation type="submission" date="2018-11" db="EMBL/GenBank/DDBJ databases">
        <authorList>
            <consortium name="Pathogen Informatics"/>
        </authorList>
    </citation>
    <scope>NUCLEOTIDE SEQUENCE [LARGE SCALE GENOMIC DNA]</scope>
</reference>
<dbReference type="InterPro" id="IPR029021">
    <property type="entry name" value="Prot-tyrosine_phosphatase-like"/>
</dbReference>
<dbReference type="GO" id="GO:0004725">
    <property type="term" value="F:protein tyrosine phosphatase activity"/>
    <property type="evidence" value="ECO:0007669"/>
    <property type="project" value="InterPro"/>
</dbReference>
<evidence type="ECO:0000313" key="4">
    <source>
        <dbReference type="Proteomes" id="UP000038040"/>
    </source>
</evidence>
<dbReference type="Gene3D" id="3.90.190.10">
    <property type="entry name" value="Protein tyrosine phosphatase superfamily"/>
    <property type="match status" value="1"/>
</dbReference>